<proteinExistence type="predicted"/>
<dbReference type="PROSITE" id="PS51257">
    <property type="entry name" value="PROKAR_LIPOPROTEIN"/>
    <property type="match status" value="1"/>
</dbReference>
<protein>
    <recommendedName>
        <fullName evidence="3">Alpha/beta hydrolase</fullName>
    </recommendedName>
</protein>
<name>A0A3N0GJH8_9ACTN</name>
<evidence type="ECO:0000313" key="1">
    <source>
        <dbReference type="EMBL" id="RNM12625.1"/>
    </source>
</evidence>
<dbReference type="AlphaFoldDB" id="A0A3N0GJH8"/>
<comment type="caution">
    <text evidence="1">The sequence shown here is derived from an EMBL/GenBank/DDBJ whole genome shotgun (WGS) entry which is preliminary data.</text>
</comment>
<dbReference type="EMBL" id="RJSF01000044">
    <property type="protein sequence ID" value="RNM12625.1"/>
    <property type="molecule type" value="Genomic_DNA"/>
</dbReference>
<sequence>MVSRGTGRIWPARALIAFALAGSLVLTGCQGGDSSGRSRAGTDAHGADPCDALTRTRSLCRTITLGDRTFRYALTRATTTRKTAVVDVGGPGVAPLGSAYPRDLVRDLGAVNVLVIDEPWTTAAPVAGCDSALTQWYADLRLRWPQPADDATLRTVARTCRLFEGDDRWTLGPHTYRALVRAIAAREHLDLTEFYGFSFGSVRWGATADMFKGGVLVSPFPTGMTAARYLALRAGVRPPAIDPDVLGIRPLGRSLDVVPLDVDAARLEALYLAPGARDRMFAGRDRATLVGRLSDQLLGRYGTDSVSHALLAYWDGTCGAVDSWPAAGVSHRYGLPGELLRICSLQQDTMPMAGSYASRPPTCVAVARGDGIVPERATTWLTSRPGWPAPIVVAGGHATSAGLTACRARSRAGG</sequence>
<gene>
    <name evidence="1" type="ORF">EFL26_18605</name>
</gene>
<evidence type="ECO:0008006" key="3">
    <source>
        <dbReference type="Google" id="ProtNLM"/>
    </source>
</evidence>
<organism evidence="1 2">
    <name type="scientific">Nocardioides pocheonensis</name>
    <dbReference type="NCBI Taxonomy" id="661485"/>
    <lineage>
        <taxon>Bacteria</taxon>
        <taxon>Bacillati</taxon>
        <taxon>Actinomycetota</taxon>
        <taxon>Actinomycetes</taxon>
        <taxon>Propionibacteriales</taxon>
        <taxon>Nocardioidaceae</taxon>
        <taxon>Nocardioides</taxon>
    </lineage>
</organism>
<reference evidence="1 2" key="1">
    <citation type="submission" date="2018-11" db="EMBL/GenBank/DDBJ databases">
        <authorList>
            <person name="Li F."/>
        </authorList>
    </citation>
    <scope>NUCLEOTIDE SEQUENCE [LARGE SCALE GENOMIC DNA]</scope>
    <source>
        <strain evidence="1 2">Gsoil 818</strain>
    </source>
</reference>
<accession>A0A3N0GJH8</accession>
<keyword evidence="2" id="KW-1185">Reference proteome</keyword>
<evidence type="ECO:0000313" key="2">
    <source>
        <dbReference type="Proteomes" id="UP000279994"/>
    </source>
</evidence>
<dbReference type="Proteomes" id="UP000279994">
    <property type="component" value="Unassembled WGS sequence"/>
</dbReference>